<organism evidence="2 3">
    <name type="scientific">Plesiocystis pacifica SIR-1</name>
    <dbReference type="NCBI Taxonomy" id="391625"/>
    <lineage>
        <taxon>Bacteria</taxon>
        <taxon>Pseudomonadati</taxon>
        <taxon>Myxococcota</taxon>
        <taxon>Polyangia</taxon>
        <taxon>Nannocystales</taxon>
        <taxon>Nannocystaceae</taxon>
        <taxon>Plesiocystis</taxon>
    </lineage>
</organism>
<evidence type="ECO:0000313" key="3">
    <source>
        <dbReference type="Proteomes" id="UP000005801"/>
    </source>
</evidence>
<sequence>MPTPPETATDGPSLRLVLGFAGAVTILTGVMGYARYAGSERWVSEGIQQMDARGSELDVEGCIDEVVDWYDACDQEDANAAVCLTGVDILMAHCLGAQDRTPTCELYLNPDSEVRAPTEQMREQARNPKKAGESGRWVYARCEEREMRCLNKRECACAEAYRAVDSFCRTGQQAVQL</sequence>
<evidence type="ECO:0000256" key="1">
    <source>
        <dbReference type="SAM" id="Phobius"/>
    </source>
</evidence>
<keyword evidence="1" id="KW-1133">Transmembrane helix</keyword>
<name>A6GFL5_9BACT</name>
<keyword evidence="1" id="KW-0812">Transmembrane</keyword>
<dbReference type="AlphaFoldDB" id="A6GFL5"/>
<dbReference type="STRING" id="391625.PPSIR1_01097"/>
<comment type="caution">
    <text evidence="2">The sequence shown here is derived from an EMBL/GenBank/DDBJ whole genome shotgun (WGS) entry which is preliminary data.</text>
</comment>
<protein>
    <submittedName>
        <fullName evidence="2">Uncharacterized protein</fullName>
    </submittedName>
</protein>
<dbReference type="EMBL" id="ABCS01000095">
    <property type="protein sequence ID" value="EDM75329.1"/>
    <property type="molecule type" value="Genomic_DNA"/>
</dbReference>
<dbReference type="RefSeq" id="WP_006975505.1">
    <property type="nucleotide sequence ID" value="NZ_ABCS01000095.1"/>
</dbReference>
<feature type="transmembrane region" description="Helical" evidence="1">
    <location>
        <begin position="12"/>
        <end position="34"/>
    </location>
</feature>
<keyword evidence="1" id="KW-0472">Membrane</keyword>
<gene>
    <name evidence="2" type="ORF">PPSIR1_01097</name>
</gene>
<accession>A6GFL5</accession>
<dbReference type="OrthoDB" id="5511006at2"/>
<reference evidence="2 3" key="1">
    <citation type="submission" date="2007-06" db="EMBL/GenBank/DDBJ databases">
        <authorList>
            <person name="Shimkets L."/>
            <person name="Ferriera S."/>
            <person name="Johnson J."/>
            <person name="Kravitz S."/>
            <person name="Beeson K."/>
            <person name="Sutton G."/>
            <person name="Rogers Y.-H."/>
            <person name="Friedman R."/>
            <person name="Frazier M."/>
            <person name="Venter J.C."/>
        </authorList>
    </citation>
    <scope>NUCLEOTIDE SEQUENCE [LARGE SCALE GENOMIC DNA]</scope>
    <source>
        <strain evidence="2 3">SIR-1</strain>
    </source>
</reference>
<proteinExistence type="predicted"/>
<keyword evidence="3" id="KW-1185">Reference proteome</keyword>
<evidence type="ECO:0000313" key="2">
    <source>
        <dbReference type="EMBL" id="EDM75329.1"/>
    </source>
</evidence>
<dbReference type="Proteomes" id="UP000005801">
    <property type="component" value="Unassembled WGS sequence"/>
</dbReference>